<accession>A0A9W8ZV55</accession>
<protein>
    <submittedName>
        <fullName evidence="2">Uncharacterized protein</fullName>
    </submittedName>
</protein>
<feature type="non-terminal residue" evidence="2">
    <location>
        <position position="1"/>
    </location>
</feature>
<comment type="caution">
    <text evidence="2">The sequence shown here is derived from an EMBL/GenBank/DDBJ whole genome shotgun (WGS) entry which is preliminary data.</text>
</comment>
<dbReference type="AlphaFoldDB" id="A0A9W8ZV55"/>
<evidence type="ECO:0000313" key="1">
    <source>
        <dbReference type="EMBL" id="KAJ4463194.1"/>
    </source>
</evidence>
<name>A0A9W8ZV55_9AGAR</name>
<feature type="non-terminal residue" evidence="2">
    <location>
        <position position="72"/>
    </location>
</feature>
<organism evidence="2 3">
    <name type="scientific">Lentinula lateritia</name>
    <dbReference type="NCBI Taxonomy" id="40482"/>
    <lineage>
        <taxon>Eukaryota</taxon>
        <taxon>Fungi</taxon>
        <taxon>Dikarya</taxon>
        <taxon>Basidiomycota</taxon>
        <taxon>Agaricomycotina</taxon>
        <taxon>Agaricomycetes</taxon>
        <taxon>Agaricomycetidae</taxon>
        <taxon>Agaricales</taxon>
        <taxon>Marasmiineae</taxon>
        <taxon>Omphalotaceae</taxon>
        <taxon>Lentinula</taxon>
    </lineage>
</organism>
<gene>
    <name evidence="1" type="ORF">C8J55DRAFT_374266</name>
    <name evidence="2" type="ORF">C8J55DRAFT_378954</name>
</gene>
<reference evidence="2" key="1">
    <citation type="submission" date="2022-08" db="EMBL/GenBank/DDBJ databases">
        <authorList>
            <consortium name="DOE Joint Genome Institute"/>
            <person name="Min B."/>
            <person name="Riley R."/>
            <person name="Sierra-Patev S."/>
            <person name="Naranjo-Ortiz M."/>
            <person name="Looney B."/>
            <person name="Konkel Z."/>
            <person name="Slot J.C."/>
            <person name="Sakamoto Y."/>
            <person name="Steenwyk J.L."/>
            <person name="Rokas A."/>
            <person name="Carro J."/>
            <person name="Camarero S."/>
            <person name="Ferreira P."/>
            <person name="Molpeceres G."/>
            <person name="Ruiz-Duenas F.J."/>
            <person name="Serrano A."/>
            <person name="Henrissat B."/>
            <person name="Drula E."/>
            <person name="Hughes K.W."/>
            <person name="Mata J.L."/>
            <person name="Ishikawa N.K."/>
            <person name="Vargas-Isla R."/>
            <person name="Ushijima S."/>
            <person name="Smith C.A."/>
            <person name="Ahrendt S."/>
            <person name="Andreopoulos W."/>
            <person name="He G."/>
            <person name="Labutti K."/>
            <person name="Lipzen A."/>
            <person name="Ng V."/>
            <person name="Sandor L."/>
            <person name="Barry K."/>
            <person name="Martinez A.T."/>
            <person name="Xiao Y."/>
            <person name="Gibbons J.G."/>
            <person name="Terashima K."/>
            <person name="Hibbett D.S."/>
            <person name="Grigoriev I.V."/>
        </authorList>
    </citation>
    <scope>NUCLEOTIDE SEQUENCE</scope>
    <source>
        <strain evidence="2">Sp2 HRB7682 ss15</strain>
    </source>
</reference>
<proteinExistence type="predicted"/>
<sequence length="72" mass="7573">PSPVTAADGRSFVVTARGNYMTSLPMGPGKKPTPIVLLNTYYSPSLAFTLISVSCMDKAGFSLTIEDGNCTI</sequence>
<evidence type="ECO:0000313" key="2">
    <source>
        <dbReference type="EMBL" id="KAJ4467154.1"/>
    </source>
</evidence>
<reference evidence="2" key="2">
    <citation type="journal article" date="2023" name="Proc. Natl. Acad. Sci. U.S.A.">
        <title>A global phylogenomic analysis of the shiitake genus Lentinula.</title>
        <authorList>
            <person name="Sierra-Patev S."/>
            <person name="Min B."/>
            <person name="Naranjo-Ortiz M."/>
            <person name="Looney B."/>
            <person name="Konkel Z."/>
            <person name="Slot J.C."/>
            <person name="Sakamoto Y."/>
            <person name="Steenwyk J.L."/>
            <person name="Rokas A."/>
            <person name="Carro J."/>
            <person name="Camarero S."/>
            <person name="Ferreira P."/>
            <person name="Molpeceres G."/>
            <person name="Ruiz-Duenas F.J."/>
            <person name="Serrano A."/>
            <person name="Henrissat B."/>
            <person name="Drula E."/>
            <person name="Hughes K.W."/>
            <person name="Mata J.L."/>
            <person name="Ishikawa N.K."/>
            <person name="Vargas-Isla R."/>
            <person name="Ushijima S."/>
            <person name="Smith C.A."/>
            <person name="Donoghue J."/>
            <person name="Ahrendt S."/>
            <person name="Andreopoulos W."/>
            <person name="He G."/>
            <person name="LaButti K."/>
            <person name="Lipzen A."/>
            <person name="Ng V."/>
            <person name="Riley R."/>
            <person name="Sandor L."/>
            <person name="Barry K."/>
            <person name="Martinez A.T."/>
            <person name="Xiao Y."/>
            <person name="Gibbons J.G."/>
            <person name="Terashima K."/>
            <person name="Grigoriev I.V."/>
            <person name="Hibbett D."/>
        </authorList>
    </citation>
    <scope>NUCLEOTIDE SEQUENCE</scope>
    <source>
        <strain evidence="2">Sp2 HRB7682 ss15</strain>
    </source>
</reference>
<dbReference type="Proteomes" id="UP001150238">
    <property type="component" value="Unassembled WGS sequence"/>
</dbReference>
<dbReference type="EMBL" id="JANVFS010000088">
    <property type="protein sequence ID" value="KAJ4463194.1"/>
    <property type="molecule type" value="Genomic_DNA"/>
</dbReference>
<evidence type="ECO:0000313" key="3">
    <source>
        <dbReference type="Proteomes" id="UP001150238"/>
    </source>
</evidence>
<dbReference type="EMBL" id="JANVFS010000042">
    <property type="protein sequence ID" value="KAJ4467154.1"/>
    <property type="molecule type" value="Genomic_DNA"/>
</dbReference>